<dbReference type="Gene3D" id="3.40.50.720">
    <property type="entry name" value="NAD(P)-binding Rossmann-like Domain"/>
    <property type="match status" value="1"/>
</dbReference>
<evidence type="ECO:0000313" key="3">
    <source>
        <dbReference type="EMBL" id="WKN36984.1"/>
    </source>
</evidence>
<dbReference type="PANTHER" id="PTHR43658">
    <property type="entry name" value="SHORT-CHAIN DEHYDROGENASE/REDUCTASE"/>
    <property type="match status" value="1"/>
</dbReference>
<dbReference type="PROSITE" id="PS00061">
    <property type="entry name" value="ADH_SHORT"/>
    <property type="match status" value="1"/>
</dbReference>
<dbReference type="Pfam" id="PF00106">
    <property type="entry name" value="adh_short"/>
    <property type="match status" value="1"/>
</dbReference>
<protein>
    <submittedName>
        <fullName evidence="3">SDR family NAD(P)-dependent oxidoreductase</fullName>
    </submittedName>
</protein>
<organism evidence="3">
    <name type="scientific">Roseihalotalea indica</name>
    <dbReference type="NCBI Taxonomy" id="2867963"/>
    <lineage>
        <taxon>Bacteria</taxon>
        <taxon>Pseudomonadati</taxon>
        <taxon>Bacteroidota</taxon>
        <taxon>Cytophagia</taxon>
        <taxon>Cytophagales</taxon>
        <taxon>Catalimonadaceae</taxon>
        <taxon>Roseihalotalea</taxon>
    </lineage>
</organism>
<dbReference type="CDD" id="cd05233">
    <property type="entry name" value="SDR_c"/>
    <property type="match status" value="1"/>
</dbReference>
<dbReference type="PANTHER" id="PTHR43658:SF8">
    <property type="entry name" value="17-BETA-HYDROXYSTEROID DEHYDROGENASE 14-RELATED"/>
    <property type="match status" value="1"/>
</dbReference>
<dbReference type="GO" id="GO:0016491">
    <property type="term" value="F:oxidoreductase activity"/>
    <property type="evidence" value="ECO:0007669"/>
    <property type="project" value="UniProtKB-KW"/>
</dbReference>
<reference evidence="3" key="1">
    <citation type="journal article" date="2023" name="Comput. Struct. Biotechnol. J.">
        <title>Discovery of a novel marine Bacteroidetes with a rich repertoire of carbohydrate-active enzymes.</title>
        <authorList>
            <person name="Chen B."/>
            <person name="Liu G."/>
            <person name="Chen Q."/>
            <person name="Wang H."/>
            <person name="Liu L."/>
            <person name="Tang K."/>
        </authorList>
    </citation>
    <scope>NUCLEOTIDE SEQUENCE</scope>
    <source>
        <strain evidence="3">TK19036</strain>
    </source>
</reference>
<reference evidence="3" key="2">
    <citation type="journal article" date="2024" name="Antonie Van Leeuwenhoek">
        <title>Roseihalotalea indica gen. nov., sp. nov., a halophilic Bacteroidetes from mesopelagic Southwest Indian Ocean with higher carbohydrate metabolic potential.</title>
        <authorList>
            <person name="Chen B."/>
            <person name="Zhang M."/>
            <person name="Lin D."/>
            <person name="Ye J."/>
            <person name="Tang K."/>
        </authorList>
    </citation>
    <scope>NUCLEOTIDE SEQUENCE</scope>
    <source>
        <strain evidence="3">TK19036</strain>
    </source>
</reference>
<dbReference type="AlphaFoldDB" id="A0AA49JGD0"/>
<dbReference type="InterPro" id="IPR036291">
    <property type="entry name" value="NAD(P)-bd_dom_sf"/>
</dbReference>
<sequence length="249" mass="26931">MNVKEANIIITGAGGAIGKELARLLVDKVNSITAIDINNDGLQALKETYPSIKSYLCDLTNNGEVKSILAKAFDNDARPNVLINNAGKIANAPLVNLLSKTSPEHSFESWDGTIRSNLYSTFNTSSYFAGHLIKKRKKGVIINISSISANGNIGQSAYSAAKAGIESLTKVWGKELGPWGIRTTAIAPGFFDTSSTREALSEDQLNTWRKSVPLKKLGHVDELVNAICFIIENEYYNGKILQLDGGLTL</sequence>
<evidence type="ECO:0000256" key="1">
    <source>
        <dbReference type="ARBA" id="ARBA00023002"/>
    </source>
</evidence>
<evidence type="ECO:0000256" key="2">
    <source>
        <dbReference type="RuleBase" id="RU000363"/>
    </source>
</evidence>
<proteinExistence type="inferred from homology"/>
<dbReference type="InterPro" id="IPR002347">
    <property type="entry name" value="SDR_fam"/>
</dbReference>
<dbReference type="PRINTS" id="PR00081">
    <property type="entry name" value="GDHRDH"/>
</dbReference>
<dbReference type="EMBL" id="CP120682">
    <property type="protein sequence ID" value="WKN36984.1"/>
    <property type="molecule type" value="Genomic_DNA"/>
</dbReference>
<comment type="similarity">
    <text evidence="2">Belongs to the short-chain dehydrogenases/reductases (SDR) family.</text>
</comment>
<keyword evidence="1" id="KW-0560">Oxidoreductase</keyword>
<gene>
    <name evidence="3" type="ORF">K4G66_31955</name>
</gene>
<dbReference type="InterPro" id="IPR020904">
    <property type="entry name" value="Sc_DH/Rdtase_CS"/>
</dbReference>
<dbReference type="PRINTS" id="PR00080">
    <property type="entry name" value="SDRFAMILY"/>
</dbReference>
<name>A0AA49JGD0_9BACT</name>
<dbReference type="SUPFAM" id="SSF51735">
    <property type="entry name" value="NAD(P)-binding Rossmann-fold domains"/>
    <property type="match status" value="1"/>
</dbReference>
<accession>A0AA49JGD0</accession>